<keyword evidence="6" id="KW-0694">RNA-binding</keyword>
<evidence type="ECO:0000256" key="8">
    <source>
        <dbReference type="PROSITE-ProRule" id="PRU00042"/>
    </source>
</evidence>
<name>E9HBN8_DAPPU</name>
<evidence type="ECO:0000256" key="4">
    <source>
        <dbReference type="ARBA" id="ARBA00022771"/>
    </source>
</evidence>
<gene>
    <name evidence="11" type="primary">TF3A</name>
    <name evidence="11" type="ORF">DAPPUDRAFT_309275</name>
</gene>
<feature type="region of interest" description="Disordered" evidence="9">
    <location>
        <begin position="1"/>
        <end position="25"/>
    </location>
</feature>
<organism evidence="11 12">
    <name type="scientific">Daphnia pulex</name>
    <name type="common">Water flea</name>
    <dbReference type="NCBI Taxonomy" id="6669"/>
    <lineage>
        <taxon>Eukaryota</taxon>
        <taxon>Metazoa</taxon>
        <taxon>Ecdysozoa</taxon>
        <taxon>Arthropoda</taxon>
        <taxon>Crustacea</taxon>
        <taxon>Branchiopoda</taxon>
        <taxon>Diplostraca</taxon>
        <taxon>Cladocera</taxon>
        <taxon>Anomopoda</taxon>
        <taxon>Daphniidae</taxon>
        <taxon>Daphnia</taxon>
    </lineage>
</organism>
<accession>E9HBN8</accession>
<keyword evidence="12" id="KW-1185">Reference proteome</keyword>
<dbReference type="KEGG" id="dpx:DAPPUDRAFT_309275"/>
<evidence type="ECO:0000256" key="6">
    <source>
        <dbReference type="ARBA" id="ARBA00022884"/>
    </source>
</evidence>
<dbReference type="GO" id="GO:0005634">
    <property type="term" value="C:nucleus"/>
    <property type="evidence" value="ECO:0000318"/>
    <property type="project" value="GO_Central"/>
</dbReference>
<dbReference type="PROSITE" id="PS50157">
    <property type="entry name" value="ZINC_FINGER_C2H2_2"/>
    <property type="match status" value="9"/>
</dbReference>
<dbReference type="SMART" id="SM00355">
    <property type="entry name" value="ZnF_C2H2"/>
    <property type="match status" value="9"/>
</dbReference>
<dbReference type="FunFam" id="3.30.160.60:FF:001102">
    <property type="entry name" value="Transcription factor IIIA"/>
    <property type="match status" value="1"/>
</dbReference>
<dbReference type="EMBL" id="GL732616">
    <property type="protein sequence ID" value="EFX70877.1"/>
    <property type="molecule type" value="Genomic_DNA"/>
</dbReference>
<dbReference type="AlphaFoldDB" id="E9HBN8"/>
<dbReference type="OrthoDB" id="6431597at2759"/>
<evidence type="ECO:0000256" key="5">
    <source>
        <dbReference type="ARBA" id="ARBA00022833"/>
    </source>
</evidence>
<dbReference type="PhylomeDB" id="E9HBN8"/>
<feature type="compositionally biased region" description="Acidic residues" evidence="9">
    <location>
        <begin position="1"/>
        <end position="13"/>
    </location>
</feature>
<feature type="domain" description="C2H2-type" evidence="10">
    <location>
        <begin position="30"/>
        <end position="59"/>
    </location>
</feature>
<dbReference type="PANTHER" id="PTHR46179:SF20">
    <property type="entry name" value="TRANSCRIPTION FACTOR 3A PROTEIN-RELATED"/>
    <property type="match status" value="1"/>
</dbReference>
<feature type="domain" description="C2H2-type" evidence="10">
    <location>
        <begin position="149"/>
        <end position="175"/>
    </location>
</feature>
<dbReference type="PANTHER" id="PTHR46179">
    <property type="entry name" value="ZINC FINGER PROTEIN"/>
    <property type="match status" value="1"/>
</dbReference>
<feature type="domain" description="C2H2-type" evidence="10">
    <location>
        <begin position="264"/>
        <end position="288"/>
    </location>
</feature>
<dbReference type="SUPFAM" id="SSF57667">
    <property type="entry name" value="beta-beta-alpha zinc fingers"/>
    <property type="match status" value="4"/>
</dbReference>
<sequence>MDSAEEFSEDVDIDDKSTGEGNEKSVKKRYKCTYEDCSAAFGKPSRLVQHERIHSGERPFKCEQCEQSYTRSFHLKRHVSTVHEQLAVEMFLCPKENCGKQFVSRQKMEIHHENAHSANSLKCPTCEKTFKKNQQLKIHQYQHTGILPYVCDYEGCGKRFLMPSRLKGHAKIHKGYICTAEGCNQEFPMWSALRKHKAEAHAQKHVCTVCNSSFKTRGFLKSHMKMHQPTREVFHCTIESCSRQFYYQKNLQSHIDNYHNPGQFQCKEEGCGKIFIQKASLKSHVARHRLPASGEKIRNAPTNRKVRSDKGQSKKAIAAILSGQPVTNSESKIIMRSLE</sequence>
<keyword evidence="2" id="KW-0479">Metal-binding</keyword>
<dbReference type="InParanoid" id="E9HBN8"/>
<evidence type="ECO:0000256" key="1">
    <source>
        <dbReference type="ARBA" id="ARBA00004123"/>
    </source>
</evidence>
<evidence type="ECO:0000256" key="7">
    <source>
        <dbReference type="ARBA" id="ARBA00023242"/>
    </source>
</evidence>
<dbReference type="GO" id="GO:0008270">
    <property type="term" value="F:zinc ion binding"/>
    <property type="evidence" value="ECO:0007669"/>
    <property type="project" value="UniProtKB-KW"/>
</dbReference>
<feature type="domain" description="C2H2-type" evidence="10">
    <location>
        <begin position="60"/>
        <end position="83"/>
    </location>
</feature>
<evidence type="ECO:0000256" key="2">
    <source>
        <dbReference type="ARBA" id="ARBA00022723"/>
    </source>
</evidence>
<keyword evidence="5" id="KW-0862">Zinc</keyword>
<comment type="subcellular location">
    <subcellularLocation>
        <location evidence="1">Nucleus</location>
    </subcellularLocation>
</comment>
<keyword evidence="7" id="KW-0539">Nucleus</keyword>
<keyword evidence="3" id="KW-0677">Repeat</keyword>
<proteinExistence type="predicted"/>
<dbReference type="eggNOG" id="KOG1721">
    <property type="taxonomic scope" value="Eukaryota"/>
</dbReference>
<feature type="domain" description="C2H2-type" evidence="10">
    <location>
        <begin position="234"/>
        <end position="264"/>
    </location>
</feature>
<dbReference type="InterPro" id="IPR013087">
    <property type="entry name" value="Znf_C2H2_type"/>
</dbReference>
<dbReference type="Proteomes" id="UP000000305">
    <property type="component" value="Unassembled WGS sequence"/>
</dbReference>
<dbReference type="GO" id="GO:0003723">
    <property type="term" value="F:RNA binding"/>
    <property type="evidence" value="ECO:0007669"/>
    <property type="project" value="UniProtKB-KW"/>
</dbReference>
<dbReference type="STRING" id="6669.E9HBN8"/>
<dbReference type="OMA" id="CPYDNCH"/>
<evidence type="ECO:0000256" key="3">
    <source>
        <dbReference type="ARBA" id="ARBA00022737"/>
    </source>
</evidence>
<dbReference type="PROSITE" id="PS00028">
    <property type="entry name" value="ZINC_FINGER_C2H2_1"/>
    <property type="match status" value="9"/>
</dbReference>
<evidence type="ECO:0000256" key="9">
    <source>
        <dbReference type="SAM" id="MobiDB-lite"/>
    </source>
</evidence>
<protein>
    <submittedName>
        <fullName evidence="11">Putative transcription factor 3A protein</fullName>
    </submittedName>
</protein>
<feature type="domain" description="C2H2-type" evidence="10">
    <location>
        <begin position="121"/>
        <end position="148"/>
    </location>
</feature>
<dbReference type="HOGENOM" id="CLU_002678_91_0_1"/>
<feature type="domain" description="C2H2-type" evidence="10">
    <location>
        <begin position="205"/>
        <end position="232"/>
    </location>
</feature>
<keyword evidence="4 8" id="KW-0863">Zinc-finger</keyword>
<feature type="domain" description="C2H2-type" evidence="10">
    <location>
        <begin position="176"/>
        <end position="206"/>
    </location>
</feature>
<evidence type="ECO:0000313" key="11">
    <source>
        <dbReference type="EMBL" id="EFX70877.1"/>
    </source>
</evidence>
<dbReference type="Gene3D" id="3.30.160.60">
    <property type="entry name" value="Classic Zinc Finger"/>
    <property type="match status" value="6"/>
</dbReference>
<feature type="compositionally biased region" description="Basic and acidic residues" evidence="9">
    <location>
        <begin position="14"/>
        <end position="25"/>
    </location>
</feature>
<dbReference type="InterPro" id="IPR036236">
    <property type="entry name" value="Znf_C2H2_sf"/>
</dbReference>
<dbReference type="InterPro" id="IPR051061">
    <property type="entry name" value="Zinc_finger_trans_reg"/>
</dbReference>
<dbReference type="Pfam" id="PF22110">
    <property type="entry name" value="TFIIIA_zf-C2H2"/>
    <property type="match status" value="1"/>
</dbReference>
<evidence type="ECO:0000313" key="12">
    <source>
        <dbReference type="Proteomes" id="UP000000305"/>
    </source>
</evidence>
<dbReference type="Pfam" id="PF00096">
    <property type="entry name" value="zf-C2H2"/>
    <property type="match status" value="4"/>
</dbReference>
<feature type="domain" description="C2H2-type" evidence="10">
    <location>
        <begin position="91"/>
        <end position="121"/>
    </location>
</feature>
<reference evidence="11 12" key="1">
    <citation type="journal article" date="2011" name="Science">
        <title>The ecoresponsive genome of Daphnia pulex.</title>
        <authorList>
            <person name="Colbourne J.K."/>
            <person name="Pfrender M.E."/>
            <person name="Gilbert D."/>
            <person name="Thomas W.K."/>
            <person name="Tucker A."/>
            <person name="Oakley T.H."/>
            <person name="Tokishita S."/>
            <person name="Aerts A."/>
            <person name="Arnold G.J."/>
            <person name="Basu M.K."/>
            <person name="Bauer D.J."/>
            <person name="Caceres C.E."/>
            <person name="Carmel L."/>
            <person name="Casola C."/>
            <person name="Choi J.H."/>
            <person name="Detter J.C."/>
            <person name="Dong Q."/>
            <person name="Dusheyko S."/>
            <person name="Eads B.D."/>
            <person name="Frohlich T."/>
            <person name="Geiler-Samerotte K.A."/>
            <person name="Gerlach D."/>
            <person name="Hatcher P."/>
            <person name="Jogdeo S."/>
            <person name="Krijgsveld J."/>
            <person name="Kriventseva E.V."/>
            <person name="Kultz D."/>
            <person name="Laforsch C."/>
            <person name="Lindquist E."/>
            <person name="Lopez J."/>
            <person name="Manak J.R."/>
            <person name="Muller J."/>
            <person name="Pangilinan J."/>
            <person name="Patwardhan R.P."/>
            <person name="Pitluck S."/>
            <person name="Pritham E.J."/>
            <person name="Rechtsteiner A."/>
            <person name="Rho M."/>
            <person name="Rogozin I.B."/>
            <person name="Sakarya O."/>
            <person name="Salamov A."/>
            <person name="Schaack S."/>
            <person name="Shapiro H."/>
            <person name="Shiga Y."/>
            <person name="Skalitzky C."/>
            <person name="Smith Z."/>
            <person name="Souvorov A."/>
            <person name="Sung W."/>
            <person name="Tang Z."/>
            <person name="Tsuchiya D."/>
            <person name="Tu H."/>
            <person name="Vos H."/>
            <person name="Wang M."/>
            <person name="Wolf Y.I."/>
            <person name="Yamagata H."/>
            <person name="Yamada T."/>
            <person name="Ye Y."/>
            <person name="Shaw J.R."/>
            <person name="Andrews J."/>
            <person name="Crease T.J."/>
            <person name="Tang H."/>
            <person name="Lucas S.M."/>
            <person name="Robertson H.M."/>
            <person name="Bork P."/>
            <person name="Koonin E.V."/>
            <person name="Zdobnov E.M."/>
            <person name="Grigoriev I.V."/>
            <person name="Lynch M."/>
            <person name="Boore J.L."/>
        </authorList>
    </citation>
    <scope>NUCLEOTIDE SEQUENCE [LARGE SCALE GENOMIC DNA]</scope>
</reference>
<evidence type="ECO:0000259" key="10">
    <source>
        <dbReference type="PROSITE" id="PS50157"/>
    </source>
</evidence>
<dbReference type="InterPro" id="IPR054599">
    <property type="entry name" value="TFIIIA_Zfn-C2H2"/>
</dbReference>
<dbReference type="FunFam" id="3.30.160.60:FF:000624">
    <property type="entry name" value="zinc finger protein 697"/>
    <property type="match status" value="1"/>
</dbReference>